<organism evidence="2 3">
    <name type="scientific">Lasius platythorax</name>
    <dbReference type="NCBI Taxonomy" id="488582"/>
    <lineage>
        <taxon>Eukaryota</taxon>
        <taxon>Metazoa</taxon>
        <taxon>Ecdysozoa</taxon>
        <taxon>Arthropoda</taxon>
        <taxon>Hexapoda</taxon>
        <taxon>Insecta</taxon>
        <taxon>Pterygota</taxon>
        <taxon>Neoptera</taxon>
        <taxon>Endopterygota</taxon>
        <taxon>Hymenoptera</taxon>
        <taxon>Apocrita</taxon>
        <taxon>Aculeata</taxon>
        <taxon>Formicoidea</taxon>
        <taxon>Formicidae</taxon>
        <taxon>Formicinae</taxon>
        <taxon>Lasius</taxon>
        <taxon>Lasius</taxon>
    </lineage>
</organism>
<proteinExistence type="predicted"/>
<feature type="region of interest" description="Disordered" evidence="1">
    <location>
        <begin position="20"/>
        <end position="41"/>
    </location>
</feature>
<dbReference type="AlphaFoldDB" id="A0AAV2P5Z1"/>
<protein>
    <submittedName>
        <fullName evidence="2">Uncharacterized protein</fullName>
    </submittedName>
</protein>
<dbReference type="EMBL" id="OZ034830">
    <property type="protein sequence ID" value="CAL1687034.1"/>
    <property type="molecule type" value="Genomic_DNA"/>
</dbReference>
<feature type="region of interest" description="Disordered" evidence="1">
    <location>
        <begin position="64"/>
        <end position="105"/>
    </location>
</feature>
<sequence>MRRPFVPRTVEKAERGMWRKTGLMEGGEDAEFPSRCGDSRSSHVSVCSLARSTVVIPTKSRTVPIDSADFPARSDSPPLFSWLQDGSGTRKSQIDEQTSEGGGRE</sequence>
<evidence type="ECO:0000313" key="3">
    <source>
        <dbReference type="Proteomes" id="UP001497644"/>
    </source>
</evidence>
<dbReference type="Proteomes" id="UP001497644">
    <property type="component" value="Chromosome 7"/>
</dbReference>
<gene>
    <name evidence="2" type="ORF">LPLAT_LOCUS12313</name>
</gene>
<evidence type="ECO:0000256" key="1">
    <source>
        <dbReference type="SAM" id="MobiDB-lite"/>
    </source>
</evidence>
<reference evidence="2" key="1">
    <citation type="submission" date="2024-04" db="EMBL/GenBank/DDBJ databases">
        <authorList>
            <consortium name="Molecular Ecology Group"/>
        </authorList>
    </citation>
    <scope>NUCLEOTIDE SEQUENCE</scope>
</reference>
<keyword evidence="3" id="KW-1185">Reference proteome</keyword>
<accession>A0AAV2P5Z1</accession>
<evidence type="ECO:0000313" key="2">
    <source>
        <dbReference type="EMBL" id="CAL1687034.1"/>
    </source>
</evidence>
<name>A0AAV2P5Z1_9HYME</name>